<comment type="caution">
    <text evidence="2">The sequence shown here is derived from an EMBL/GenBank/DDBJ whole genome shotgun (WGS) entry which is preliminary data.</text>
</comment>
<dbReference type="SUPFAM" id="SSF47413">
    <property type="entry name" value="lambda repressor-like DNA-binding domains"/>
    <property type="match status" value="1"/>
</dbReference>
<evidence type="ECO:0000313" key="2">
    <source>
        <dbReference type="EMBL" id="EFH90007.1"/>
    </source>
</evidence>
<dbReference type="EMBL" id="ADVG01000001">
    <property type="protein sequence ID" value="EFH90007.1"/>
    <property type="molecule type" value="Genomic_DNA"/>
</dbReference>
<dbReference type="InterPro" id="IPR010982">
    <property type="entry name" value="Lambda_DNA-bd_dom_sf"/>
</dbReference>
<dbReference type="AlphaFoldDB" id="D6TCJ0"/>
<keyword evidence="3" id="KW-1185">Reference proteome</keyword>
<sequence length="417" mass="45922">MDTNGEHPLRRLRDSLNMSIDDLAANSGVSARTILRAEQGKALYPGSRKLLCQYFKRSPEELGLLPSWRSQKRASASDQVLLSGVDDMRRRELLRVLSLAGSALLFSVDWEQVGNTLAHPAHLDAKSLQYLEEVNQHYWQAYRAAAQKSAILNDVLSHLNALAQALRDVQSASQRQHLCILASDLAQLCGEIFFDASLYMDAAQCYTFAANAAREANAYDLWACALVRHAFLPIYDRHFQEALPLLQVAGQIAKRGDGTLVTKYWVAMVSAEAHAGLGALDDCRQALDLAEGVRDVKRGMNGTWLRFDGERILEERGTCLVKLGQADLAEPALQEALLLHPAPTRRRGMVLSDLALAAAMHGEIERACALGSEVIQIAQLGSSGMLKKSLSQLQMQLSPFVRSSSVKDFSTQIQLLV</sequence>
<dbReference type="OrthoDB" id="142144at2"/>
<dbReference type="Gene3D" id="1.10.260.40">
    <property type="entry name" value="lambda repressor-like DNA-binding domains"/>
    <property type="match status" value="1"/>
</dbReference>
<dbReference type="Proteomes" id="UP000004508">
    <property type="component" value="Unassembled WGS sequence"/>
</dbReference>
<evidence type="ECO:0000313" key="3">
    <source>
        <dbReference type="Proteomes" id="UP000004508"/>
    </source>
</evidence>
<accession>D6TCJ0</accession>
<dbReference type="GO" id="GO:0003677">
    <property type="term" value="F:DNA binding"/>
    <property type="evidence" value="ECO:0007669"/>
    <property type="project" value="InterPro"/>
</dbReference>
<dbReference type="CDD" id="cd00093">
    <property type="entry name" value="HTH_XRE"/>
    <property type="match status" value="1"/>
</dbReference>
<dbReference type="SUPFAM" id="SSF48452">
    <property type="entry name" value="TPR-like"/>
    <property type="match status" value="2"/>
</dbReference>
<organism evidence="2 3">
    <name type="scientific">Ktedonobacter racemifer DSM 44963</name>
    <dbReference type="NCBI Taxonomy" id="485913"/>
    <lineage>
        <taxon>Bacteria</taxon>
        <taxon>Bacillati</taxon>
        <taxon>Chloroflexota</taxon>
        <taxon>Ktedonobacteria</taxon>
        <taxon>Ktedonobacterales</taxon>
        <taxon>Ktedonobacteraceae</taxon>
        <taxon>Ktedonobacter</taxon>
    </lineage>
</organism>
<proteinExistence type="predicted"/>
<dbReference type="eggNOG" id="COG1476">
    <property type="taxonomic scope" value="Bacteria"/>
</dbReference>
<reference evidence="2 3" key="1">
    <citation type="journal article" date="2011" name="Stand. Genomic Sci.">
        <title>Non-contiguous finished genome sequence and contextual data of the filamentous soil bacterium Ktedonobacter racemifer type strain (SOSP1-21).</title>
        <authorList>
            <person name="Chang Y.J."/>
            <person name="Land M."/>
            <person name="Hauser L."/>
            <person name="Chertkov O."/>
            <person name="Del Rio T.G."/>
            <person name="Nolan M."/>
            <person name="Copeland A."/>
            <person name="Tice H."/>
            <person name="Cheng J.F."/>
            <person name="Lucas S."/>
            <person name="Han C."/>
            <person name="Goodwin L."/>
            <person name="Pitluck S."/>
            <person name="Ivanova N."/>
            <person name="Ovchinikova G."/>
            <person name="Pati A."/>
            <person name="Chen A."/>
            <person name="Palaniappan K."/>
            <person name="Mavromatis K."/>
            <person name="Liolios K."/>
            <person name="Brettin T."/>
            <person name="Fiebig A."/>
            <person name="Rohde M."/>
            <person name="Abt B."/>
            <person name="Goker M."/>
            <person name="Detter J.C."/>
            <person name="Woyke T."/>
            <person name="Bristow J."/>
            <person name="Eisen J.A."/>
            <person name="Markowitz V."/>
            <person name="Hugenholtz P."/>
            <person name="Kyrpides N.C."/>
            <person name="Klenk H.P."/>
            <person name="Lapidus A."/>
        </authorList>
    </citation>
    <scope>NUCLEOTIDE SEQUENCE [LARGE SCALE GENOMIC DNA]</scope>
    <source>
        <strain evidence="3">DSM 44963</strain>
    </source>
</reference>
<feature type="domain" description="HTH cro/C1-type" evidence="1">
    <location>
        <begin position="9"/>
        <end position="62"/>
    </location>
</feature>
<name>D6TCJ0_KTERA</name>
<evidence type="ECO:0000259" key="1">
    <source>
        <dbReference type="PROSITE" id="PS50943"/>
    </source>
</evidence>
<dbReference type="PROSITE" id="PS50943">
    <property type="entry name" value="HTH_CROC1"/>
    <property type="match status" value="1"/>
</dbReference>
<protein>
    <submittedName>
        <fullName evidence="2">Transcriptional regulator, XRE family</fullName>
    </submittedName>
</protein>
<dbReference type="InterPro" id="IPR001387">
    <property type="entry name" value="Cro/C1-type_HTH"/>
</dbReference>
<dbReference type="SMART" id="SM00530">
    <property type="entry name" value="HTH_XRE"/>
    <property type="match status" value="1"/>
</dbReference>
<dbReference type="RefSeq" id="WP_007907017.1">
    <property type="nucleotide sequence ID" value="NZ_ADVG01000001.1"/>
</dbReference>
<dbReference type="InParanoid" id="D6TCJ0"/>
<dbReference type="STRING" id="485913.Krac_11603"/>
<dbReference type="Gene3D" id="1.25.40.10">
    <property type="entry name" value="Tetratricopeptide repeat domain"/>
    <property type="match status" value="1"/>
</dbReference>
<gene>
    <name evidence="2" type="ORF">Krac_11603</name>
</gene>
<dbReference type="InterPro" id="IPR011990">
    <property type="entry name" value="TPR-like_helical_dom_sf"/>
</dbReference>